<evidence type="ECO:0000259" key="1">
    <source>
        <dbReference type="Pfam" id="PF26056"/>
    </source>
</evidence>
<organism evidence="2 3">
    <name type="scientific">Actinokineospora xionganensis</name>
    <dbReference type="NCBI Taxonomy" id="2684470"/>
    <lineage>
        <taxon>Bacteria</taxon>
        <taxon>Bacillati</taxon>
        <taxon>Actinomycetota</taxon>
        <taxon>Actinomycetes</taxon>
        <taxon>Pseudonocardiales</taxon>
        <taxon>Pseudonocardiaceae</taxon>
        <taxon>Actinokineospora</taxon>
    </lineage>
</organism>
<dbReference type="EMBL" id="JABVED010000003">
    <property type="protein sequence ID" value="MBC6446906.1"/>
    <property type="molecule type" value="Genomic_DNA"/>
</dbReference>
<dbReference type="Proteomes" id="UP000734823">
    <property type="component" value="Unassembled WGS sequence"/>
</dbReference>
<dbReference type="InterPro" id="IPR058330">
    <property type="entry name" value="DUF8017"/>
</dbReference>
<accession>A0ABR7L2J3</accession>
<evidence type="ECO:0000313" key="3">
    <source>
        <dbReference type="Proteomes" id="UP000734823"/>
    </source>
</evidence>
<proteinExistence type="predicted"/>
<gene>
    <name evidence="2" type="ORF">GPZ80_06920</name>
</gene>
<reference evidence="2 3" key="1">
    <citation type="submission" date="2020-06" db="EMBL/GenBank/DDBJ databases">
        <title>Actinokineospora xiongansis sp. nov., isolated from soil of Baiyangdian.</title>
        <authorList>
            <person name="Zhang X."/>
        </authorList>
    </citation>
    <scope>NUCLEOTIDE SEQUENCE [LARGE SCALE GENOMIC DNA]</scope>
    <source>
        <strain evidence="2 3">HBU206404</strain>
    </source>
</reference>
<comment type="caution">
    <text evidence="2">The sequence shown here is derived from an EMBL/GenBank/DDBJ whole genome shotgun (WGS) entry which is preliminary data.</text>
</comment>
<protein>
    <recommendedName>
        <fullName evidence="1">DUF8017 domain-containing protein</fullName>
    </recommendedName>
</protein>
<name>A0ABR7L2J3_9PSEU</name>
<dbReference type="RefSeq" id="WP_187219246.1">
    <property type="nucleotide sequence ID" value="NZ_JABVED010000003.1"/>
</dbReference>
<sequence length="154" mass="15928">MASNETVDVLGVSFTGAAEYGAYDCAGARRTRARVMGAAAQSKSSKPLDPESTAATFAKAFAETYYPGARVDSPAGQSTLVDDKPAVVVTAKISPKADPACLPKEAEVTVLATRLGDRGAALLVITNDLTRGPGSTETLPGATIRKIVDSVRRN</sequence>
<dbReference type="Pfam" id="PF26056">
    <property type="entry name" value="DUF8017"/>
    <property type="match status" value="1"/>
</dbReference>
<evidence type="ECO:0000313" key="2">
    <source>
        <dbReference type="EMBL" id="MBC6446906.1"/>
    </source>
</evidence>
<feature type="domain" description="DUF8017" evidence="1">
    <location>
        <begin position="10"/>
        <end position="153"/>
    </location>
</feature>
<keyword evidence="3" id="KW-1185">Reference proteome</keyword>